<name>A0A1M6NDG0_9FIRM</name>
<dbReference type="EMBL" id="FRAJ01000006">
    <property type="protein sequence ID" value="SHJ93751.1"/>
    <property type="molecule type" value="Genomic_DNA"/>
</dbReference>
<dbReference type="PANTHER" id="PTHR34584:SF1">
    <property type="entry name" value="NA(+)_H(+) ANTIPORTER SUBUNIT E1"/>
    <property type="match status" value="1"/>
</dbReference>
<dbReference type="GO" id="GO:0015297">
    <property type="term" value="F:antiporter activity"/>
    <property type="evidence" value="ECO:0007669"/>
    <property type="project" value="UniProtKB-KW"/>
</dbReference>
<dbReference type="InterPro" id="IPR002758">
    <property type="entry name" value="Cation_antiport_E"/>
</dbReference>
<accession>A0A1M6NDG0</accession>
<feature type="transmembrane region" description="Helical" evidence="8">
    <location>
        <begin position="27"/>
        <end position="44"/>
    </location>
</feature>
<sequence>MKYRLVNIIVLLIFLSFWLMLSEKIDIESLLIGCVISFAVYYLNRDFIIFFSEKKFLNIQRLVYLIQYLFLLLKEIIVANFQVAKIVLSRELKISPKVVKFKTKLKNDLTKTILANSITLTPGTLSIQVNDDEFIVHCLLEEYEYTLIDSKFEKILLKIEE</sequence>
<keyword evidence="7 8" id="KW-0472">Membrane</keyword>
<keyword evidence="10" id="KW-1185">Reference proteome</keyword>
<evidence type="ECO:0000256" key="2">
    <source>
        <dbReference type="ARBA" id="ARBA00006228"/>
    </source>
</evidence>
<protein>
    <submittedName>
        <fullName evidence="9">Multisubunit sodium/proton antiporter, MrpE subunit</fullName>
    </submittedName>
</protein>
<dbReference type="PANTHER" id="PTHR34584">
    <property type="entry name" value="NA(+)/H(+) ANTIPORTER SUBUNIT E1"/>
    <property type="match status" value="1"/>
</dbReference>
<keyword evidence="6 8" id="KW-1133">Transmembrane helix</keyword>
<dbReference type="RefSeq" id="WP_094756716.1">
    <property type="nucleotide sequence ID" value="NZ_FRAJ01000006.1"/>
</dbReference>
<feature type="transmembrane region" description="Helical" evidence="8">
    <location>
        <begin position="5"/>
        <end position="21"/>
    </location>
</feature>
<evidence type="ECO:0000256" key="5">
    <source>
        <dbReference type="ARBA" id="ARBA00022692"/>
    </source>
</evidence>
<evidence type="ECO:0000256" key="4">
    <source>
        <dbReference type="ARBA" id="ARBA00022475"/>
    </source>
</evidence>
<dbReference type="AlphaFoldDB" id="A0A1M6NDG0"/>
<evidence type="ECO:0000256" key="6">
    <source>
        <dbReference type="ARBA" id="ARBA00022989"/>
    </source>
</evidence>
<dbReference type="PIRSF" id="PIRSF019239">
    <property type="entry name" value="MrpE"/>
    <property type="match status" value="1"/>
</dbReference>
<evidence type="ECO:0000313" key="9">
    <source>
        <dbReference type="EMBL" id="SHJ93751.1"/>
    </source>
</evidence>
<dbReference type="GO" id="GO:0005886">
    <property type="term" value="C:plasma membrane"/>
    <property type="evidence" value="ECO:0007669"/>
    <property type="project" value="UniProtKB-SubCell"/>
</dbReference>
<evidence type="ECO:0000256" key="7">
    <source>
        <dbReference type="ARBA" id="ARBA00023136"/>
    </source>
</evidence>
<evidence type="ECO:0000256" key="1">
    <source>
        <dbReference type="ARBA" id="ARBA00004651"/>
    </source>
</evidence>
<keyword evidence="4" id="KW-1003">Cell membrane</keyword>
<proteinExistence type="inferred from homology"/>
<keyword evidence="3" id="KW-0050">Antiport</keyword>
<feature type="transmembrane region" description="Helical" evidence="8">
    <location>
        <begin position="65"/>
        <end position="88"/>
    </location>
</feature>
<reference evidence="9 10" key="1">
    <citation type="submission" date="2016-11" db="EMBL/GenBank/DDBJ databases">
        <authorList>
            <person name="Jaros S."/>
            <person name="Januszkiewicz K."/>
            <person name="Wedrychowicz H."/>
        </authorList>
    </citation>
    <scope>NUCLEOTIDE SEQUENCE [LARGE SCALE GENOMIC DNA]</scope>
    <source>
        <strain evidence="9 10">DSM 14501</strain>
    </source>
</reference>
<dbReference type="GO" id="GO:0008324">
    <property type="term" value="F:monoatomic cation transmembrane transporter activity"/>
    <property type="evidence" value="ECO:0007669"/>
    <property type="project" value="InterPro"/>
</dbReference>
<organism evidence="9 10">
    <name type="scientific">Caminicella sporogenes DSM 14501</name>
    <dbReference type="NCBI Taxonomy" id="1121266"/>
    <lineage>
        <taxon>Bacteria</taxon>
        <taxon>Bacillati</taxon>
        <taxon>Bacillota</taxon>
        <taxon>Clostridia</taxon>
        <taxon>Peptostreptococcales</taxon>
        <taxon>Caminicellaceae</taxon>
        <taxon>Caminicella</taxon>
    </lineage>
</organism>
<evidence type="ECO:0000256" key="3">
    <source>
        <dbReference type="ARBA" id="ARBA00022449"/>
    </source>
</evidence>
<comment type="subcellular location">
    <subcellularLocation>
        <location evidence="1">Cell membrane</location>
        <topology evidence="1">Multi-pass membrane protein</topology>
    </subcellularLocation>
</comment>
<dbReference type="Pfam" id="PF01899">
    <property type="entry name" value="MNHE"/>
    <property type="match status" value="1"/>
</dbReference>
<gene>
    <name evidence="9" type="ORF">SAMN02745883_00839</name>
</gene>
<keyword evidence="5 8" id="KW-0812">Transmembrane</keyword>
<comment type="similarity">
    <text evidence="2">Belongs to the CPA3 antiporters (TC 2.A.63) subunit E family.</text>
</comment>
<evidence type="ECO:0000313" key="10">
    <source>
        <dbReference type="Proteomes" id="UP000184082"/>
    </source>
</evidence>
<evidence type="ECO:0000256" key="8">
    <source>
        <dbReference type="SAM" id="Phobius"/>
    </source>
</evidence>
<dbReference type="STRING" id="1121266.SAMN02745883_00839"/>
<keyword evidence="3" id="KW-0813">Transport</keyword>
<dbReference type="Proteomes" id="UP000184082">
    <property type="component" value="Unassembled WGS sequence"/>
</dbReference>